<evidence type="ECO:0000256" key="1">
    <source>
        <dbReference type="SAM" id="MobiDB-lite"/>
    </source>
</evidence>
<geneLocation type="plasmid" evidence="4">
    <name>pSna507_unt10</name>
</geneLocation>
<evidence type="ECO:0000313" key="6">
    <source>
        <dbReference type="Proteomes" id="UP001549111"/>
    </source>
</evidence>
<dbReference type="RefSeq" id="WP_149505524.1">
    <property type="nucleotide sequence ID" value="NZ_CP035710.1"/>
</dbReference>
<keyword evidence="6" id="KW-1185">Reference proteome</keyword>
<evidence type="ECO:0000313" key="5">
    <source>
        <dbReference type="Proteomes" id="UP000323522"/>
    </source>
</evidence>
<keyword evidence="2" id="KW-0732">Signal</keyword>
<sequence length="216" mass="23386">MAIGKLTFFTITASTAMIAVKSVLLSAVLAATMVAAAQTKSPQPPSQAKPPAYLELFGVQLKSATREQLREVFEAGGLQPVRVEDKYWVDTYSAAGVLDGASGFIAGYVGRTGTFAFAQYEFEGFMDTGLVTQVATMVTHKYGRASTRSGNEGLGPVTYTWKFPQGMTVSVSRGWPDTTTYLTFTDPVAHAEMRAEQEADKRAAERERAKAQTRAF</sequence>
<dbReference type="Proteomes" id="UP001549111">
    <property type="component" value="Unassembled WGS sequence"/>
</dbReference>
<dbReference type="KEGG" id="snn:EWH46_18730"/>
<feature type="compositionally biased region" description="Basic and acidic residues" evidence="1">
    <location>
        <begin position="195"/>
        <end position="210"/>
    </location>
</feature>
<feature type="signal peptide" evidence="2">
    <location>
        <begin position="1"/>
        <end position="37"/>
    </location>
</feature>
<reference evidence="4 5" key="1">
    <citation type="submission" date="2019-02" db="EMBL/GenBank/DDBJ databases">
        <title>Complete Genome Sequence and Methylome Analysis of Sphaerotilus natans subsp. sulfidivorans D-507.</title>
        <authorList>
            <person name="Fomenkov A."/>
            <person name="Gridneva E."/>
            <person name="Smolyakov D."/>
            <person name="Dubinina G."/>
            <person name="Vincze T."/>
            <person name="Grabovich M."/>
            <person name="Roberts R.J."/>
        </authorList>
    </citation>
    <scope>NUCLEOTIDE SEQUENCE [LARGE SCALE GENOMIC DNA]</scope>
    <source>
        <strain evidence="4 5">D-507</strain>
        <plasmid evidence="4">pSna507_unt10</plasmid>
        <plasmid evidence="5">psna507_unt10</plasmid>
    </source>
</reference>
<gene>
    <name evidence="3" type="ORF">ABIC99_003362</name>
    <name evidence="4" type="ORF">EWH46_18730</name>
</gene>
<keyword evidence="4" id="KW-0614">Plasmid</keyword>
<geneLocation type="plasmid" evidence="5">
    <name>psna507_unt10</name>
</geneLocation>
<organism evidence="4 5">
    <name type="scientific">Sphaerotilus sulfidivorans</name>
    <dbReference type="NCBI Taxonomy" id="639200"/>
    <lineage>
        <taxon>Bacteria</taxon>
        <taxon>Pseudomonadati</taxon>
        <taxon>Pseudomonadota</taxon>
        <taxon>Betaproteobacteria</taxon>
        <taxon>Burkholderiales</taxon>
        <taxon>Sphaerotilaceae</taxon>
        <taxon>Sphaerotilus</taxon>
    </lineage>
</organism>
<evidence type="ECO:0000313" key="3">
    <source>
        <dbReference type="EMBL" id="MET3605532.1"/>
    </source>
</evidence>
<dbReference type="EMBL" id="CP035710">
    <property type="protein sequence ID" value="QEN02902.1"/>
    <property type="molecule type" value="Genomic_DNA"/>
</dbReference>
<dbReference type="Proteomes" id="UP000323522">
    <property type="component" value="Plasmid pSna507_unt10"/>
</dbReference>
<evidence type="ECO:0000256" key="2">
    <source>
        <dbReference type="SAM" id="SignalP"/>
    </source>
</evidence>
<proteinExistence type="predicted"/>
<feature type="chain" id="PRO_5043422464" evidence="2">
    <location>
        <begin position="38"/>
        <end position="216"/>
    </location>
</feature>
<evidence type="ECO:0000313" key="4">
    <source>
        <dbReference type="EMBL" id="QEN02902.1"/>
    </source>
</evidence>
<dbReference type="EMBL" id="JBEPLS010000018">
    <property type="protein sequence ID" value="MET3605532.1"/>
    <property type="molecule type" value="Genomic_DNA"/>
</dbReference>
<dbReference type="OrthoDB" id="5886447at2"/>
<dbReference type="AlphaFoldDB" id="A0A5C1Q9P6"/>
<feature type="region of interest" description="Disordered" evidence="1">
    <location>
        <begin position="195"/>
        <end position="216"/>
    </location>
</feature>
<protein>
    <submittedName>
        <fullName evidence="4">Uncharacterized protein</fullName>
    </submittedName>
</protein>
<name>A0A5C1Q9P6_9BURK</name>
<reference evidence="3 6" key="2">
    <citation type="submission" date="2024-06" db="EMBL/GenBank/DDBJ databases">
        <title>Genomic Encyclopedia of Type Strains, Phase IV (KMG-IV): sequencing the most valuable type-strain genomes for metagenomic binning, comparative biology and taxonomic classification.</title>
        <authorList>
            <person name="Goeker M."/>
        </authorList>
    </citation>
    <scope>NUCLEOTIDE SEQUENCE [LARGE SCALE GENOMIC DNA]</scope>
    <source>
        <strain evidence="3 6">D-501</strain>
    </source>
</reference>
<accession>A0A5C1Q9P6</accession>